<dbReference type="Proteomes" id="UP001500879">
    <property type="component" value="Unassembled WGS sequence"/>
</dbReference>
<evidence type="ECO:0000313" key="2">
    <source>
        <dbReference type="Proteomes" id="UP001500879"/>
    </source>
</evidence>
<evidence type="ECO:0008006" key="3">
    <source>
        <dbReference type="Google" id="ProtNLM"/>
    </source>
</evidence>
<organism evidence="1 2">
    <name type="scientific">Streptomyces luteireticuli</name>
    <dbReference type="NCBI Taxonomy" id="173858"/>
    <lineage>
        <taxon>Bacteria</taxon>
        <taxon>Bacillati</taxon>
        <taxon>Actinomycetota</taxon>
        <taxon>Actinomycetes</taxon>
        <taxon>Kitasatosporales</taxon>
        <taxon>Streptomycetaceae</taxon>
        <taxon>Streptomyces</taxon>
    </lineage>
</organism>
<evidence type="ECO:0000313" key="1">
    <source>
        <dbReference type="EMBL" id="GAA0399985.1"/>
    </source>
</evidence>
<dbReference type="EMBL" id="BAAABX010000023">
    <property type="protein sequence ID" value="GAA0399985.1"/>
    <property type="molecule type" value="Genomic_DNA"/>
</dbReference>
<comment type="caution">
    <text evidence="1">The sequence shown here is derived from an EMBL/GenBank/DDBJ whole genome shotgun (WGS) entry which is preliminary data.</text>
</comment>
<gene>
    <name evidence="1" type="ORF">GCM10010357_21260</name>
</gene>
<dbReference type="InterPro" id="IPR046492">
    <property type="entry name" value="DUF6585"/>
</dbReference>
<dbReference type="Pfam" id="PF20226">
    <property type="entry name" value="DUF6585"/>
    <property type="match status" value="1"/>
</dbReference>
<keyword evidence="2" id="KW-1185">Reference proteome</keyword>
<dbReference type="RefSeq" id="WP_344022474.1">
    <property type="nucleotide sequence ID" value="NZ_BAAABX010000023.1"/>
</dbReference>
<sequence length="252" mass="26934">MSGPVPRRRSEELLLAKVSAAAGRERIGRRRATYEAAAHAVPADSRPAGGIRGLPAFARYVRISARRCSVRRFAVKRAAAARLDLYERGLTVAVKGRIHVVRYDTTSVFPDGPDSPDGPARSGTVCTLTDVDGERIALRDRPGHGGAEEWGAEIERAVTRAQLPRALAALDEGVRLAFGDVWLTGEGIGTGAGTGKVSARWSQVRRVDIRNGAVEVDIAGERHVWGRAVSGIPNPFVLRALVRHLGTDGAAP</sequence>
<protein>
    <recommendedName>
        <fullName evidence="3">PE-PGRS family protein</fullName>
    </recommendedName>
</protein>
<name>A0ABP3IF61_9ACTN</name>
<proteinExistence type="predicted"/>
<reference evidence="2" key="1">
    <citation type="journal article" date="2019" name="Int. J. Syst. Evol. Microbiol.">
        <title>The Global Catalogue of Microorganisms (GCM) 10K type strain sequencing project: providing services to taxonomists for standard genome sequencing and annotation.</title>
        <authorList>
            <consortium name="The Broad Institute Genomics Platform"/>
            <consortium name="The Broad Institute Genome Sequencing Center for Infectious Disease"/>
            <person name="Wu L."/>
            <person name="Ma J."/>
        </authorList>
    </citation>
    <scope>NUCLEOTIDE SEQUENCE [LARGE SCALE GENOMIC DNA]</scope>
    <source>
        <strain evidence="2">JCM 4788</strain>
    </source>
</reference>
<accession>A0ABP3IF61</accession>